<evidence type="ECO:0000313" key="1">
    <source>
        <dbReference type="EMBL" id="PNT40480.1"/>
    </source>
</evidence>
<dbReference type="EMBL" id="CM009293">
    <property type="protein sequence ID" value="PNT40480.1"/>
    <property type="molecule type" value="Genomic_DNA"/>
</dbReference>
<evidence type="ECO:0000313" key="2">
    <source>
        <dbReference type="Proteomes" id="UP000006729"/>
    </source>
</evidence>
<proteinExistence type="predicted"/>
<reference evidence="1 2" key="1">
    <citation type="journal article" date="2006" name="Science">
        <title>The genome of black cottonwood, Populus trichocarpa (Torr. &amp; Gray).</title>
        <authorList>
            <person name="Tuskan G.A."/>
            <person name="Difazio S."/>
            <person name="Jansson S."/>
            <person name="Bohlmann J."/>
            <person name="Grigoriev I."/>
            <person name="Hellsten U."/>
            <person name="Putnam N."/>
            <person name="Ralph S."/>
            <person name="Rombauts S."/>
            <person name="Salamov A."/>
            <person name="Schein J."/>
            <person name="Sterck L."/>
            <person name="Aerts A."/>
            <person name="Bhalerao R.R."/>
            <person name="Bhalerao R.P."/>
            <person name="Blaudez D."/>
            <person name="Boerjan W."/>
            <person name="Brun A."/>
            <person name="Brunner A."/>
            <person name="Busov V."/>
            <person name="Campbell M."/>
            <person name="Carlson J."/>
            <person name="Chalot M."/>
            <person name="Chapman J."/>
            <person name="Chen G.L."/>
            <person name="Cooper D."/>
            <person name="Coutinho P.M."/>
            <person name="Couturier J."/>
            <person name="Covert S."/>
            <person name="Cronk Q."/>
            <person name="Cunningham R."/>
            <person name="Davis J."/>
            <person name="Degroeve S."/>
            <person name="Dejardin A."/>
            <person name="Depamphilis C."/>
            <person name="Detter J."/>
            <person name="Dirks B."/>
            <person name="Dubchak I."/>
            <person name="Duplessis S."/>
            <person name="Ehlting J."/>
            <person name="Ellis B."/>
            <person name="Gendler K."/>
            <person name="Goodstein D."/>
            <person name="Gribskov M."/>
            <person name="Grimwood J."/>
            <person name="Groover A."/>
            <person name="Gunter L."/>
            <person name="Hamberger B."/>
            <person name="Heinze B."/>
            <person name="Helariutta Y."/>
            <person name="Henrissat B."/>
            <person name="Holligan D."/>
            <person name="Holt R."/>
            <person name="Huang W."/>
            <person name="Islam-Faridi N."/>
            <person name="Jones S."/>
            <person name="Jones-Rhoades M."/>
            <person name="Jorgensen R."/>
            <person name="Joshi C."/>
            <person name="Kangasjarvi J."/>
            <person name="Karlsson J."/>
            <person name="Kelleher C."/>
            <person name="Kirkpatrick R."/>
            <person name="Kirst M."/>
            <person name="Kohler A."/>
            <person name="Kalluri U."/>
            <person name="Larimer F."/>
            <person name="Leebens-Mack J."/>
            <person name="Leple J.C."/>
            <person name="Locascio P."/>
            <person name="Lou Y."/>
            <person name="Lucas S."/>
            <person name="Martin F."/>
            <person name="Montanini B."/>
            <person name="Napoli C."/>
            <person name="Nelson D.R."/>
            <person name="Nelson C."/>
            <person name="Nieminen K."/>
            <person name="Nilsson O."/>
            <person name="Pereda V."/>
            <person name="Peter G."/>
            <person name="Philippe R."/>
            <person name="Pilate G."/>
            <person name="Poliakov A."/>
            <person name="Razumovskaya J."/>
            <person name="Richardson P."/>
            <person name="Rinaldi C."/>
            <person name="Ritland K."/>
            <person name="Rouze P."/>
            <person name="Ryaboy D."/>
            <person name="Schmutz J."/>
            <person name="Schrader J."/>
            <person name="Segerman B."/>
            <person name="Shin H."/>
            <person name="Siddiqui A."/>
            <person name="Sterky F."/>
            <person name="Terry A."/>
            <person name="Tsai C.J."/>
            <person name="Uberbacher E."/>
            <person name="Unneberg P."/>
            <person name="Vahala J."/>
            <person name="Wall K."/>
            <person name="Wessler S."/>
            <person name="Yang G."/>
            <person name="Yin T."/>
            <person name="Douglas C."/>
            <person name="Marra M."/>
            <person name="Sandberg G."/>
            <person name="Van de Peer Y."/>
            <person name="Rokhsar D."/>
        </authorList>
    </citation>
    <scope>NUCLEOTIDE SEQUENCE [LARGE SCALE GENOMIC DNA]</scope>
    <source>
        <strain evidence="2">cv. Nisqually</strain>
    </source>
</reference>
<dbReference type="AlphaFoldDB" id="A0A2K2ASI0"/>
<dbReference type="InParanoid" id="A0A2K2ASI0"/>
<name>A0A2K2ASI0_POPTR</name>
<dbReference type="Proteomes" id="UP000006729">
    <property type="component" value="Chromosome 4"/>
</dbReference>
<gene>
    <name evidence="1" type="ORF">POPTR_004G100600</name>
</gene>
<sequence length="107" mass="12192">MAIAVAKSSCVFMQVAHHKQQELFAIYLEDTIRRKKKEASQHQESQGLKYEMFKCASGWLIAVRIFESGILYILMGTNKQTLAKTPPSNITEPNALRVENQICLHLK</sequence>
<protein>
    <submittedName>
        <fullName evidence="1">Uncharacterized protein</fullName>
    </submittedName>
</protein>
<keyword evidence="2" id="KW-1185">Reference proteome</keyword>
<organism evidence="1 2">
    <name type="scientific">Populus trichocarpa</name>
    <name type="common">Western balsam poplar</name>
    <name type="synonym">Populus balsamifera subsp. trichocarpa</name>
    <dbReference type="NCBI Taxonomy" id="3694"/>
    <lineage>
        <taxon>Eukaryota</taxon>
        <taxon>Viridiplantae</taxon>
        <taxon>Streptophyta</taxon>
        <taxon>Embryophyta</taxon>
        <taxon>Tracheophyta</taxon>
        <taxon>Spermatophyta</taxon>
        <taxon>Magnoliopsida</taxon>
        <taxon>eudicotyledons</taxon>
        <taxon>Gunneridae</taxon>
        <taxon>Pentapetalae</taxon>
        <taxon>rosids</taxon>
        <taxon>fabids</taxon>
        <taxon>Malpighiales</taxon>
        <taxon>Salicaceae</taxon>
        <taxon>Saliceae</taxon>
        <taxon>Populus</taxon>
    </lineage>
</organism>
<accession>A0A2K2ASI0</accession>